<name>A0A7S2FX32_9STRA</name>
<organism evidence="4">
    <name type="scientific">Florenciella parvula</name>
    <dbReference type="NCBI Taxonomy" id="236787"/>
    <lineage>
        <taxon>Eukaryota</taxon>
        <taxon>Sar</taxon>
        <taxon>Stramenopiles</taxon>
        <taxon>Ochrophyta</taxon>
        <taxon>Dictyochophyceae</taxon>
        <taxon>Florenciellales</taxon>
        <taxon>Florenciella</taxon>
    </lineage>
</organism>
<dbReference type="PANTHER" id="PTHR47567">
    <property type="entry name" value="MITOCHONDRIAL SUBSTRATE/SOLUTE CARRIER"/>
    <property type="match status" value="1"/>
</dbReference>
<evidence type="ECO:0000256" key="2">
    <source>
        <dbReference type="ARBA" id="ARBA00022692"/>
    </source>
</evidence>
<protein>
    <recommendedName>
        <fullName evidence="5">ADP,ATP carrier protein</fullName>
    </recommendedName>
</protein>
<proteinExistence type="predicted"/>
<evidence type="ECO:0000256" key="3">
    <source>
        <dbReference type="ARBA" id="ARBA00023136"/>
    </source>
</evidence>
<sequence>MSITGITAAPRILATSEAKAPPTLSEALANAKAKAFRGGVAGAAAMVINVTTLMWMRTTVNFQYKYGMGTFEALRFVFADGAKDGGGTMGGIRRFYRGYGPAILQGPLSRFGDTAANEGMLALLEGTETTRNLPVAMKSVAASAAAAGFRVFLMPIDCLKTTLQVEGAGGMQLLKNKIATSGPLVLFHGWEGAISATFVGHYPWFFTRNAMSEIMPKYDRKTDFFSYLGTNAVIGFTASAVSDTISNSVRVLKTSRQTSDVPITYTQAAKNIIAKDGVQGLFFRGLGTKIISNGAQGLLFNVLWRYGMDLMG</sequence>
<dbReference type="AlphaFoldDB" id="A0A7S2FX32"/>
<dbReference type="InterPro" id="IPR023395">
    <property type="entry name" value="MCP_dom_sf"/>
</dbReference>
<reference evidence="4" key="1">
    <citation type="submission" date="2021-01" db="EMBL/GenBank/DDBJ databases">
        <authorList>
            <person name="Corre E."/>
            <person name="Pelletier E."/>
            <person name="Niang G."/>
            <person name="Scheremetjew M."/>
            <person name="Finn R."/>
            <person name="Kale V."/>
            <person name="Holt S."/>
            <person name="Cochrane G."/>
            <person name="Meng A."/>
            <person name="Brown T."/>
            <person name="Cohen L."/>
        </authorList>
    </citation>
    <scope>NUCLEOTIDE SEQUENCE</scope>
    <source>
        <strain evidence="4">RCC1693</strain>
    </source>
</reference>
<evidence type="ECO:0008006" key="5">
    <source>
        <dbReference type="Google" id="ProtNLM"/>
    </source>
</evidence>
<dbReference type="Gene3D" id="1.50.40.10">
    <property type="entry name" value="Mitochondrial carrier domain"/>
    <property type="match status" value="1"/>
</dbReference>
<dbReference type="SUPFAM" id="SSF103506">
    <property type="entry name" value="Mitochondrial carrier"/>
    <property type="match status" value="1"/>
</dbReference>
<gene>
    <name evidence="4" type="ORF">FPAR1323_LOCUS8669</name>
</gene>
<comment type="subcellular location">
    <subcellularLocation>
        <location evidence="1">Membrane</location>
        <topology evidence="1">Multi-pass membrane protein</topology>
    </subcellularLocation>
</comment>
<dbReference type="PANTHER" id="PTHR47567:SF1">
    <property type="entry name" value="NAD-DEPENDENT EPIMERASE_DEHYDRATASE DOMAIN-CONTAINING PROTEIN"/>
    <property type="match status" value="1"/>
</dbReference>
<dbReference type="GO" id="GO:0016020">
    <property type="term" value="C:membrane"/>
    <property type="evidence" value="ECO:0007669"/>
    <property type="project" value="UniProtKB-SubCell"/>
</dbReference>
<accession>A0A7S2FX32</accession>
<dbReference type="Pfam" id="PF00153">
    <property type="entry name" value="Mito_carr"/>
    <property type="match status" value="1"/>
</dbReference>
<dbReference type="InterPro" id="IPR018108">
    <property type="entry name" value="MCP_transmembrane"/>
</dbReference>
<dbReference type="EMBL" id="HBGT01016243">
    <property type="protein sequence ID" value="CAD9415927.1"/>
    <property type="molecule type" value="Transcribed_RNA"/>
</dbReference>
<keyword evidence="2" id="KW-0812">Transmembrane</keyword>
<keyword evidence="3" id="KW-0472">Membrane</keyword>
<evidence type="ECO:0000256" key="1">
    <source>
        <dbReference type="ARBA" id="ARBA00004141"/>
    </source>
</evidence>
<evidence type="ECO:0000313" key="4">
    <source>
        <dbReference type="EMBL" id="CAD9415927.1"/>
    </source>
</evidence>